<evidence type="ECO:0000313" key="1">
    <source>
        <dbReference type="EMBL" id="JAH12745.1"/>
    </source>
</evidence>
<protein>
    <submittedName>
        <fullName evidence="1">Uncharacterized protein</fullName>
    </submittedName>
</protein>
<proteinExistence type="predicted"/>
<reference evidence="1" key="1">
    <citation type="submission" date="2014-11" db="EMBL/GenBank/DDBJ databases">
        <authorList>
            <person name="Amaro Gonzalez C."/>
        </authorList>
    </citation>
    <scope>NUCLEOTIDE SEQUENCE</scope>
</reference>
<organism evidence="1">
    <name type="scientific">Anguilla anguilla</name>
    <name type="common">European freshwater eel</name>
    <name type="synonym">Muraena anguilla</name>
    <dbReference type="NCBI Taxonomy" id="7936"/>
    <lineage>
        <taxon>Eukaryota</taxon>
        <taxon>Metazoa</taxon>
        <taxon>Chordata</taxon>
        <taxon>Craniata</taxon>
        <taxon>Vertebrata</taxon>
        <taxon>Euteleostomi</taxon>
        <taxon>Actinopterygii</taxon>
        <taxon>Neopterygii</taxon>
        <taxon>Teleostei</taxon>
        <taxon>Anguilliformes</taxon>
        <taxon>Anguillidae</taxon>
        <taxon>Anguilla</taxon>
    </lineage>
</organism>
<sequence length="37" mass="4156">MHQGNAPALDVFHNRPCSAVCQIVSAFPLLFRDWQGE</sequence>
<reference evidence="1" key="2">
    <citation type="journal article" date="2015" name="Fish Shellfish Immunol.">
        <title>Early steps in the European eel (Anguilla anguilla)-Vibrio vulnificus interaction in the gills: Role of the RtxA13 toxin.</title>
        <authorList>
            <person name="Callol A."/>
            <person name="Pajuelo D."/>
            <person name="Ebbesson L."/>
            <person name="Teles M."/>
            <person name="MacKenzie S."/>
            <person name="Amaro C."/>
        </authorList>
    </citation>
    <scope>NUCLEOTIDE SEQUENCE</scope>
</reference>
<accession>A0A0E9Q8V6</accession>
<name>A0A0E9Q8V6_ANGAN</name>
<dbReference type="EMBL" id="GBXM01095832">
    <property type="protein sequence ID" value="JAH12745.1"/>
    <property type="molecule type" value="Transcribed_RNA"/>
</dbReference>
<dbReference type="AlphaFoldDB" id="A0A0E9Q8V6"/>